<dbReference type="Pfam" id="PF01266">
    <property type="entry name" value="DAO"/>
    <property type="match status" value="1"/>
</dbReference>
<feature type="signal peptide" evidence="1">
    <location>
        <begin position="1"/>
        <end position="32"/>
    </location>
</feature>
<name>A0A7S4ASB5_9STRA</name>
<organism evidence="3">
    <name type="scientific">Pseudo-nitzschia australis</name>
    <dbReference type="NCBI Taxonomy" id="44445"/>
    <lineage>
        <taxon>Eukaryota</taxon>
        <taxon>Sar</taxon>
        <taxon>Stramenopiles</taxon>
        <taxon>Ochrophyta</taxon>
        <taxon>Bacillariophyta</taxon>
        <taxon>Bacillariophyceae</taxon>
        <taxon>Bacillariophycidae</taxon>
        <taxon>Bacillariales</taxon>
        <taxon>Bacillariaceae</taxon>
        <taxon>Pseudo-nitzschia</taxon>
    </lineage>
</organism>
<gene>
    <name evidence="3" type="ORF">PAUS00366_LOCUS17759</name>
</gene>
<dbReference type="PANTHER" id="PTHR13847">
    <property type="entry name" value="SARCOSINE DEHYDROGENASE-RELATED"/>
    <property type="match status" value="1"/>
</dbReference>
<proteinExistence type="predicted"/>
<evidence type="ECO:0000313" key="3">
    <source>
        <dbReference type="EMBL" id="CAE0725002.1"/>
    </source>
</evidence>
<feature type="chain" id="PRO_5030793925" description="FAD dependent oxidoreductase domain-containing protein" evidence="1">
    <location>
        <begin position="33"/>
        <end position="463"/>
    </location>
</feature>
<keyword evidence="1" id="KW-0732">Signal</keyword>
<dbReference type="GO" id="GO:0005737">
    <property type="term" value="C:cytoplasm"/>
    <property type="evidence" value="ECO:0007669"/>
    <property type="project" value="TreeGrafter"/>
</dbReference>
<feature type="domain" description="FAD dependent oxidoreductase" evidence="2">
    <location>
        <begin position="74"/>
        <end position="427"/>
    </location>
</feature>
<dbReference type="PANTHER" id="PTHR13847:SF150">
    <property type="entry name" value="OXIDOREDUCTASE TDA3-RELATED"/>
    <property type="match status" value="1"/>
</dbReference>
<dbReference type="SUPFAM" id="SSF51905">
    <property type="entry name" value="FAD/NAD(P)-binding domain"/>
    <property type="match status" value="1"/>
</dbReference>
<sequence length="463" mass="49493">MTSTFKKISLLHVSSLAALFLLIISPVRPASAFRGPAIAYGSRTIKRLASSTPMKSLDSDGGESNLDGSTPVQHVVIAGAGVIGVSTAYYLAKQFGVATTLIDPTGTIAPAASGKAGGFLALDWNDHSPALGPLTRRSFSLHQEIADDLDADKIQYRRLQCVAIPVGDNSSQRRRRPSGRKLEGVEWAEGENAMGDASVLGNQSTIAQVHPKKLCEAMWEQVQVLTPESALIRGKVVSTVTSSPSSVVGARLEDGSVIRGDALLYSCGPWTANNMYGTKYHSLVVPTTKILNQCVFFSGLGDPEVYVRNDSTAYCTGFPDPPVRVTEHPGEEEVRQEVIDKIQTSVEAASSFSDDTSTNYLVFSNDNDDDESQKTILKQACYLPSTVDGIPMMGKVPGTEHPRTYVCAGHTCWGILMGPASGEAMAHEIVTGRSPHVNLSLFSPQRFGGSLQLVPPTTAAPKR</sequence>
<dbReference type="AlphaFoldDB" id="A0A7S4ASB5"/>
<protein>
    <recommendedName>
        <fullName evidence="2">FAD dependent oxidoreductase domain-containing protein</fullName>
    </recommendedName>
</protein>
<dbReference type="InterPro" id="IPR006076">
    <property type="entry name" value="FAD-dep_OxRdtase"/>
</dbReference>
<evidence type="ECO:0000259" key="2">
    <source>
        <dbReference type="Pfam" id="PF01266"/>
    </source>
</evidence>
<dbReference type="Gene3D" id="3.50.50.60">
    <property type="entry name" value="FAD/NAD(P)-binding domain"/>
    <property type="match status" value="2"/>
</dbReference>
<dbReference type="Gene3D" id="3.30.9.10">
    <property type="entry name" value="D-Amino Acid Oxidase, subunit A, domain 2"/>
    <property type="match status" value="1"/>
</dbReference>
<dbReference type="InterPro" id="IPR036188">
    <property type="entry name" value="FAD/NAD-bd_sf"/>
</dbReference>
<reference evidence="3" key="1">
    <citation type="submission" date="2021-01" db="EMBL/GenBank/DDBJ databases">
        <authorList>
            <person name="Corre E."/>
            <person name="Pelletier E."/>
            <person name="Niang G."/>
            <person name="Scheremetjew M."/>
            <person name="Finn R."/>
            <person name="Kale V."/>
            <person name="Holt S."/>
            <person name="Cochrane G."/>
            <person name="Meng A."/>
            <person name="Brown T."/>
            <person name="Cohen L."/>
        </authorList>
    </citation>
    <scope>NUCLEOTIDE SEQUENCE</scope>
    <source>
        <strain evidence="3">10249 10 AB</strain>
    </source>
</reference>
<evidence type="ECO:0000256" key="1">
    <source>
        <dbReference type="SAM" id="SignalP"/>
    </source>
</evidence>
<accession>A0A7S4ASB5</accession>
<dbReference type="EMBL" id="HBIX01025900">
    <property type="protein sequence ID" value="CAE0725002.1"/>
    <property type="molecule type" value="Transcribed_RNA"/>
</dbReference>